<proteinExistence type="inferred from homology"/>
<evidence type="ECO:0000256" key="2">
    <source>
        <dbReference type="ARBA" id="ARBA00006729"/>
    </source>
</evidence>
<dbReference type="NCBIfam" id="TIGR00522">
    <property type="entry name" value="dph5"/>
    <property type="match status" value="1"/>
</dbReference>
<protein>
    <recommendedName>
        <fullName evidence="6">Tetrapyrrole methylase domain-containing protein</fullName>
    </recommendedName>
</protein>
<dbReference type="SUPFAM" id="SSF53790">
    <property type="entry name" value="Tetrapyrrole methylase"/>
    <property type="match status" value="1"/>
</dbReference>
<dbReference type="Gene3D" id="3.30.950.10">
    <property type="entry name" value="Methyltransferase, Cobalt-precorrin-4 Transmethylase, Domain 2"/>
    <property type="match status" value="1"/>
</dbReference>
<dbReference type="Gene3D" id="3.40.1010.10">
    <property type="entry name" value="Cobalt-precorrin-4 Transmethylase, Domain 1"/>
    <property type="match status" value="1"/>
</dbReference>
<dbReference type="PIRSF" id="PIRSF036432">
    <property type="entry name" value="Diphthine_synth"/>
    <property type="match status" value="1"/>
</dbReference>
<dbReference type="AlphaFoldDB" id="A0A644UX99"/>
<sequence length="252" mass="27731">MLTFIGLGLFDESDVSVRGLDAIKSADTVFLEVYTSVLTGAPIERLEACYGKKITPLYREDVEIHADKILDAAEFGNAVFLTAGDSMIATTHSDLRIRAANRNIQTKIIHGASITTAVCGLSGLQNYRFGKSVSVPFPYGKWFPMTPIEVISANLKENLHTLVFLDIQKDKERYMKISEAIDLLEEQARRAGSVIPLYVGIARAGSPEPAVHAGSAEEMKSFDFGSPLHILIVPAQLHDIEREYLERFAGLC</sequence>
<dbReference type="CDD" id="cd11647">
    <property type="entry name" value="DHP5_DphB"/>
    <property type="match status" value="1"/>
</dbReference>
<comment type="pathway">
    <text evidence="1">Protein modification; peptidyl-diphthamide biosynthesis.</text>
</comment>
<dbReference type="Pfam" id="PF00590">
    <property type="entry name" value="TP_methylase"/>
    <property type="match status" value="1"/>
</dbReference>
<dbReference type="GO" id="GO:0017183">
    <property type="term" value="P:protein histidyl modification to diphthamide"/>
    <property type="evidence" value="ECO:0007669"/>
    <property type="project" value="UniProtKB-UniPathway"/>
</dbReference>
<keyword evidence="4" id="KW-0808">Transferase</keyword>
<accession>A0A644UX99</accession>
<name>A0A644UX99_9ZZZZ</name>
<dbReference type="InterPro" id="IPR035996">
    <property type="entry name" value="4pyrrol_Methylase_sf"/>
</dbReference>
<dbReference type="PANTHER" id="PTHR10882:SF0">
    <property type="entry name" value="DIPHTHINE METHYL ESTER SYNTHASE"/>
    <property type="match status" value="1"/>
</dbReference>
<reference evidence="7" key="1">
    <citation type="submission" date="2019-08" db="EMBL/GenBank/DDBJ databases">
        <authorList>
            <person name="Kucharzyk K."/>
            <person name="Murdoch R.W."/>
            <person name="Higgins S."/>
            <person name="Loffler F."/>
        </authorList>
    </citation>
    <scope>NUCLEOTIDE SEQUENCE</scope>
</reference>
<dbReference type="GO" id="GO:0032259">
    <property type="term" value="P:methylation"/>
    <property type="evidence" value="ECO:0007669"/>
    <property type="project" value="UniProtKB-KW"/>
</dbReference>
<dbReference type="InterPro" id="IPR014776">
    <property type="entry name" value="4pyrrole_Mease_sub2"/>
</dbReference>
<keyword evidence="5" id="KW-0949">S-adenosyl-L-methionine</keyword>
<dbReference type="PANTHER" id="PTHR10882">
    <property type="entry name" value="DIPHTHINE SYNTHASE"/>
    <property type="match status" value="1"/>
</dbReference>
<evidence type="ECO:0000256" key="3">
    <source>
        <dbReference type="ARBA" id="ARBA00022603"/>
    </source>
</evidence>
<dbReference type="HAMAP" id="MF_01084">
    <property type="entry name" value="Diphthine_synth"/>
    <property type="match status" value="1"/>
</dbReference>
<dbReference type="EMBL" id="VSSQ01000174">
    <property type="protein sequence ID" value="MPL83303.1"/>
    <property type="molecule type" value="Genomic_DNA"/>
</dbReference>
<gene>
    <name evidence="7" type="ORF">SDC9_29256</name>
</gene>
<evidence type="ECO:0000256" key="4">
    <source>
        <dbReference type="ARBA" id="ARBA00022679"/>
    </source>
</evidence>
<comment type="caution">
    <text evidence="7">The sequence shown here is derived from an EMBL/GenBank/DDBJ whole genome shotgun (WGS) entry which is preliminary data.</text>
</comment>
<dbReference type="InterPro" id="IPR000878">
    <property type="entry name" value="4pyrrol_Mease"/>
</dbReference>
<feature type="domain" description="Tetrapyrrole methylase" evidence="6">
    <location>
        <begin position="1"/>
        <end position="218"/>
    </location>
</feature>
<comment type="similarity">
    <text evidence="2">Belongs to the diphthine synthase family.</text>
</comment>
<dbReference type="InterPro" id="IPR014777">
    <property type="entry name" value="4pyrrole_Mease_sub1"/>
</dbReference>
<keyword evidence="3" id="KW-0489">Methyltransferase</keyword>
<evidence type="ECO:0000313" key="7">
    <source>
        <dbReference type="EMBL" id="MPL83303.1"/>
    </source>
</evidence>
<evidence type="ECO:0000256" key="1">
    <source>
        <dbReference type="ARBA" id="ARBA00005156"/>
    </source>
</evidence>
<dbReference type="UniPathway" id="UPA00559"/>
<evidence type="ECO:0000256" key="5">
    <source>
        <dbReference type="ARBA" id="ARBA00022691"/>
    </source>
</evidence>
<dbReference type="InterPro" id="IPR004551">
    <property type="entry name" value="Dphthn_synthase"/>
</dbReference>
<organism evidence="7">
    <name type="scientific">bioreactor metagenome</name>
    <dbReference type="NCBI Taxonomy" id="1076179"/>
    <lineage>
        <taxon>unclassified sequences</taxon>
        <taxon>metagenomes</taxon>
        <taxon>ecological metagenomes</taxon>
    </lineage>
</organism>
<evidence type="ECO:0000259" key="6">
    <source>
        <dbReference type="Pfam" id="PF00590"/>
    </source>
</evidence>
<dbReference type="GO" id="GO:0004164">
    <property type="term" value="F:diphthine synthase activity"/>
    <property type="evidence" value="ECO:0007669"/>
    <property type="project" value="InterPro"/>
</dbReference>